<dbReference type="InterPro" id="IPR012348">
    <property type="entry name" value="RNR-like"/>
</dbReference>
<dbReference type="Pfam" id="PF11583">
    <property type="entry name" value="AurF"/>
    <property type="match status" value="1"/>
</dbReference>
<accession>A0A1T4XXZ4</accession>
<organism evidence="1 2">
    <name type="scientific">Agreia bicolorata</name>
    <dbReference type="NCBI Taxonomy" id="110935"/>
    <lineage>
        <taxon>Bacteria</taxon>
        <taxon>Bacillati</taxon>
        <taxon>Actinomycetota</taxon>
        <taxon>Actinomycetes</taxon>
        <taxon>Micrococcales</taxon>
        <taxon>Microbacteriaceae</taxon>
        <taxon>Agreia</taxon>
    </lineage>
</organism>
<dbReference type="Gene3D" id="1.10.620.20">
    <property type="entry name" value="Ribonucleotide Reductase, subunit A"/>
    <property type="match status" value="1"/>
</dbReference>
<dbReference type="InterPro" id="IPR025859">
    <property type="entry name" value="AurF/CmlI"/>
</dbReference>
<dbReference type="GO" id="GO:0016491">
    <property type="term" value="F:oxidoreductase activity"/>
    <property type="evidence" value="ECO:0007669"/>
    <property type="project" value="InterPro"/>
</dbReference>
<protein>
    <submittedName>
        <fullName evidence="1">p-aminobenzoate N-oxygenase AurF</fullName>
    </submittedName>
</protein>
<proteinExistence type="predicted"/>
<name>A0A1T4XXZ4_9MICO</name>
<evidence type="ECO:0000313" key="1">
    <source>
        <dbReference type="EMBL" id="SKA94088.1"/>
    </source>
</evidence>
<evidence type="ECO:0000313" key="2">
    <source>
        <dbReference type="Proteomes" id="UP000189735"/>
    </source>
</evidence>
<reference evidence="2" key="1">
    <citation type="submission" date="2017-02" db="EMBL/GenBank/DDBJ databases">
        <authorList>
            <person name="Varghese N."/>
            <person name="Submissions S."/>
        </authorList>
    </citation>
    <scope>NUCLEOTIDE SEQUENCE [LARGE SCALE GENOMIC DNA]</scope>
    <source>
        <strain evidence="2">VKM Ac-2052</strain>
    </source>
</reference>
<gene>
    <name evidence="1" type="ORF">SAMN06295879_1892</name>
</gene>
<dbReference type="AlphaFoldDB" id="A0A1T4XXZ4"/>
<dbReference type="Proteomes" id="UP000189735">
    <property type="component" value="Unassembled WGS sequence"/>
</dbReference>
<dbReference type="EMBL" id="FUYG01000004">
    <property type="protein sequence ID" value="SKA94088.1"/>
    <property type="molecule type" value="Genomic_DNA"/>
</dbReference>
<dbReference type="RefSeq" id="WP_078714185.1">
    <property type="nucleotide sequence ID" value="NZ_FUYG01000004.1"/>
</dbReference>
<sequence length="340" mass="37801">MCGTNGLFVGCPALSFCPLAKVDDSDCAEADGYKSPFRQWDERAAVRTSPRRLLSDGFSTLASFPEALVPALNHAVSDGIDETDRGYLKAQQLYRYLDFTTRLEHLVVNKTALGIAHGTIRIDVPDQMRFDAYYIYVDEAYHALFSEDLARQVRSASGIIPNIAATPEFMVVLDGVMAHHPGYENLIELLFVAVSETLITGNLVEVARSGEVDDGIADSVRDHATDEGRHHSYFRQFLRILWGQLSPAERRVAVDVYPKLVVGFTMPERTSTVLDLIAIGVSRTDAEDAVDELFSETAVREAALRGAGRSLDYFADLQTQDLRDVIEDQTETVFKERTRS</sequence>